<proteinExistence type="predicted"/>
<gene>
    <name evidence="1" type="primary">ORF08</name>
</gene>
<dbReference type="GeneID" id="23680472"/>
<dbReference type="KEGG" id="vg:23680472"/>
<protein>
    <submittedName>
        <fullName evidence="1">Uncharacterized protein</fullName>
    </submittedName>
</protein>
<evidence type="ECO:0000313" key="2">
    <source>
        <dbReference type="Proteomes" id="UP000030227"/>
    </source>
</evidence>
<dbReference type="OrthoDB" id="24974at10239"/>
<keyword evidence="2" id="KW-1185">Reference proteome</keyword>
<accession>A0A0A1IUP5</accession>
<name>A0A0A1IUP5_9CAUD</name>
<dbReference type="EMBL" id="LN610578">
    <property type="protein sequence ID" value="CEF89723.1"/>
    <property type="molecule type" value="Genomic_DNA"/>
</dbReference>
<reference evidence="1 2" key="1">
    <citation type="journal article" date="2015" name="PLoS ONE">
        <title>Investigation of a Large Collection of Pseudomonas aeruginosa Bacteriophages Collected from a Single Environmental Source in Abidjan, Cote d'Ivoire.</title>
        <authorList>
            <person name="Essoh C."/>
            <person name="Latino L."/>
            <person name="Midoux C."/>
            <person name="Blouin Y."/>
            <person name="Loukou G."/>
            <person name="Nguetta S.P."/>
            <person name="Lathro S."/>
            <person name="Cablanmian A."/>
            <person name="Kouassi A.K."/>
            <person name="Vergnaud G."/>
            <person name="Pourcel C."/>
        </authorList>
    </citation>
    <scope>NUCLEOTIDE SEQUENCE [LARGE SCALE GENOMIC DNA]</scope>
    <source>
        <strain evidence="1">Ab22</strain>
    </source>
</reference>
<organism evidence="1 2">
    <name type="scientific">Pseudomonas phage vB_PaeP_C2-10_Ab22</name>
    <dbReference type="NCBI Taxonomy" id="1548906"/>
    <lineage>
        <taxon>Viruses</taxon>
        <taxon>Duplodnaviria</taxon>
        <taxon>Heunggongvirae</taxon>
        <taxon>Uroviricota</taxon>
        <taxon>Caudoviricetes</taxon>
        <taxon>Bruynoghevirus</taxon>
        <taxon>Bruynoghevirus Ab22</taxon>
    </lineage>
</organism>
<dbReference type="Proteomes" id="UP000030227">
    <property type="component" value="Segment"/>
</dbReference>
<evidence type="ECO:0000313" key="1">
    <source>
        <dbReference type="EMBL" id="CEF89723.1"/>
    </source>
</evidence>
<sequence length="51" mass="6064">MTPALYLFLWLESLVSIRRFQPNPKAYPGWYVTHIRVSIFGKRVGIVYELH</sequence>
<dbReference type="RefSeq" id="YP_009125576.1">
    <property type="nucleotide sequence ID" value="NC_026599.1"/>
</dbReference>